<reference evidence="5 6" key="1">
    <citation type="submission" date="2015-06" db="EMBL/GenBank/DDBJ databases">
        <title>Draft genome assembly of filamentous brackish cyanobacterium Limnoraphis robusta strain CS-951.</title>
        <authorList>
            <person name="Willis A."/>
            <person name="Parks M."/>
            <person name="Burford M.A."/>
        </authorList>
    </citation>
    <scope>NUCLEOTIDE SEQUENCE [LARGE SCALE GENOMIC DNA]</scope>
    <source>
        <strain evidence="5 6">CS-951</strain>
    </source>
</reference>
<comment type="similarity">
    <text evidence="2 4">Belongs to the cytochrome P450 family.</text>
</comment>
<dbReference type="OrthoDB" id="446280at2"/>
<dbReference type="RefSeq" id="WP_046279975.1">
    <property type="nucleotide sequence ID" value="NZ_LATL02000108.1"/>
</dbReference>
<keyword evidence="4" id="KW-0503">Monooxygenase</keyword>
<keyword evidence="3 4" id="KW-0408">Iron</keyword>
<dbReference type="AlphaFoldDB" id="A0A0F5YCV7"/>
<evidence type="ECO:0000256" key="2">
    <source>
        <dbReference type="ARBA" id="ARBA00010617"/>
    </source>
</evidence>
<evidence type="ECO:0000256" key="3">
    <source>
        <dbReference type="PIRSR" id="PIRSR602401-1"/>
    </source>
</evidence>
<dbReference type="GO" id="GO:0016705">
    <property type="term" value="F:oxidoreductase activity, acting on paired donors, with incorporation or reduction of molecular oxygen"/>
    <property type="evidence" value="ECO:0007669"/>
    <property type="project" value="InterPro"/>
</dbReference>
<evidence type="ECO:0000313" key="5">
    <source>
        <dbReference type="EMBL" id="KKD36744.1"/>
    </source>
</evidence>
<keyword evidence="3 4" id="KW-0349">Heme</keyword>
<name>A0A0F5YCV7_9CYAN</name>
<dbReference type="PRINTS" id="PR00385">
    <property type="entry name" value="P450"/>
</dbReference>
<dbReference type="GO" id="GO:0005506">
    <property type="term" value="F:iron ion binding"/>
    <property type="evidence" value="ECO:0007669"/>
    <property type="project" value="InterPro"/>
</dbReference>
<organism evidence="5 6">
    <name type="scientific">Limnoraphis robusta CS-951</name>
    <dbReference type="NCBI Taxonomy" id="1637645"/>
    <lineage>
        <taxon>Bacteria</taxon>
        <taxon>Bacillati</taxon>
        <taxon>Cyanobacteriota</taxon>
        <taxon>Cyanophyceae</taxon>
        <taxon>Oscillatoriophycideae</taxon>
        <taxon>Oscillatoriales</taxon>
        <taxon>Sirenicapillariaceae</taxon>
        <taxon>Limnoraphis</taxon>
    </lineage>
</organism>
<protein>
    <submittedName>
        <fullName evidence="5">Cytochrome P450</fullName>
    </submittedName>
</protein>
<evidence type="ECO:0000256" key="4">
    <source>
        <dbReference type="RuleBase" id="RU000461"/>
    </source>
</evidence>
<dbReference type="InterPro" id="IPR050121">
    <property type="entry name" value="Cytochrome_P450_monoxygenase"/>
</dbReference>
<dbReference type="InterPro" id="IPR017972">
    <property type="entry name" value="Cyt_P450_CS"/>
</dbReference>
<evidence type="ECO:0000313" key="6">
    <source>
        <dbReference type="Proteomes" id="UP000033607"/>
    </source>
</evidence>
<dbReference type="InterPro" id="IPR001128">
    <property type="entry name" value="Cyt_P450"/>
</dbReference>
<keyword evidence="3 4" id="KW-0479">Metal-binding</keyword>
<dbReference type="Pfam" id="PF00067">
    <property type="entry name" value="p450"/>
    <property type="match status" value="1"/>
</dbReference>
<dbReference type="GO" id="GO:0020037">
    <property type="term" value="F:heme binding"/>
    <property type="evidence" value="ECO:0007669"/>
    <property type="project" value="InterPro"/>
</dbReference>
<dbReference type="SUPFAM" id="SSF48264">
    <property type="entry name" value="Cytochrome P450"/>
    <property type="match status" value="1"/>
</dbReference>
<dbReference type="EMBL" id="LATL02000108">
    <property type="protein sequence ID" value="KKD36744.1"/>
    <property type="molecule type" value="Genomic_DNA"/>
</dbReference>
<feature type="binding site" description="axial binding residue" evidence="3">
    <location>
        <position position="391"/>
    </location>
    <ligand>
        <name>heme</name>
        <dbReference type="ChEBI" id="CHEBI:30413"/>
    </ligand>
    <ligandPart>
        <name>Fe</name>
        <dbReference type="ChEBI" id="CHEBI:18248"/>
    </ligandPart>
</feature>
<dbReference type="Gene3D" id="1.10.630.10">
    <property type="entry name" value="Cytochrome P450"/>
    <property type="match status" value="1"/>
</dbReference>
<dbReference type="PANTHER" id="PTHR24305:SF166">
    <property type="entry name" value="CYTOCHROME P450 12A4, MITOCHONDRIAL-RELATED"/>
    <property type="match status" value="1"/>
</dbReference>
<dbReference type="GO" id="GO:0004497">
    <property type="term" value="F:monooxygenase activity"/>
    <property type="evidence" value="ECO:0007669"/>
    <property type="project" value="UniProtKB-KW"/>
</dbReference>
<evidence type="ECO:0000256" key="1">
    <source>
        <dbReference type="ARBA" id="ARBA00001971"/>
    </source>
</evidence>
<keyword evidence="4" id="KW-0560">Oxidoreductase</keyword>
<proteinExistence type="inferred from homology"/>
<dbReference type="InterPro" id="IPR036396">
    <property type="entry name" value="Cyt_P450_sf"/>
</dbReference>
<comment type="cofactor">
    <cofactor evidence="1 3">
        <name>heme</name>
        <dbReference type="ChEBI" id="CHEBI:30413"/>
    </cofactor>
</comment>
<dbReference type="InterPro" id="IPR002401">
    <property type="entry name" value="Cyt_P450_E_grp-I"/>
</dbReference>
<dbReference type="Proteomes" id="UP000033607">
    <property type="component" value="Unassembled WGS sequence"/>
</dbReference>
<accession>A0A0F5YCV7</accession>
<dbReference type="PATRIC" id="fig|1637645.4.peg.2224"/>
<dbReference type="CDD" id="cd11053">
    <property type="entry name" value="CYP110-like"/>
    <property type="match status" value="1"/>
</dbReference>
<gene>
    <name evidence="5" type="ORF">WN50_18080</name>
</gene>
<dbReference type="PRINTS" id="PR00463">
    <property type="entry name" value="EP450I"/>
</dbReference>
<dbReference type="PROSITE" id="PS00086">
    <property type="entry name" value="CYTOCHROME_P450"/>
    <property type="match status" value="1"/>
</dbReference>
<comment type="caution">
    <text evidence="5">The sequence shown here is derived from an EMBL/GenBank/DDBJ whole genome shotgun (WGS) entry which is preliminary data.</text>
</comment>
<sequence>MTLPNGPKTPRVLRMIKFVTRPLDYLEDYYQRYGDFIRIGQSETPLIYVNHPAAIEKIFTASPEQFRTGNGGGVLLFLLGENSVFIVDGERHQRQRKLLMPPFHGERLKTYNQLICEMTKQVMSQVKMGQAFRVRALMQDITLRVILKAVFGLSEGERYEQLRHLLSAMMEAIGSPLAASLIFFPILRQDWGNWSPWGRFLRYKQQADEMIYAEIRERKQKNDFSGDDILTLLMSARDEAGEAMSEAELRDELMTLLIAGHETTASSLTWALYWTHYLPEVQDKLRFELANLGKNPDLSEIARLPYLTAICNETLRIYPVTLTSGVRVLKQPLELGGYSFEPGTVLFPCTYLVHQREDIYPEPKQFKPERFLQRQFSPYEFFPFGGGHRRCIGSAMALLEMKLVLATILSDWQLQLPHNKAYKPVRRGLTLSPPAELSLVALKQLN</sequence>
<dbReference type="PANTHER" id="PTHR24305">
    <property type="entry name" value="CYTOCHROME P450"/>
    <property type="match status" value="1"/>
</dbReference>